<sequence>MDSDGINLGQYENICVFLKEGKFGKYIEWNERKKSVITSIPFDKITLSDVLPTLQRMRDNKNEKTENSIVRAINRDLTIRSGRYGHYIYYKTAKMRKPIFLNISEFPLDYTTCELHEIQSWFKLKYKMDIDI</sequence>
<dbReference type="EMBL" id="MN739997">
    <property type="protein sequence ID" value="QHT82269.1"/>
    <property type="molecule type" value="Genomic_DNA"/>
</dbReference>
<name>A0A6C0HP56_9ZZZZ</name>
<dbReference type="AlphaFoldDB" id="A0A6C0HP56"/>
<proteinExistence type="predicted"/>
<accession>A0A6C0HP56</accession>
<evidence type="ECO:0000313" key="1">
    <source>
        <dbReference type="EMBL" id="QHT82269.1"/>
    </source>
</evidence>
<organism evidence="1">
    <name type="scientific">viral metagenome</name>
    <dbReference type="NCBI Taxonomy" id="1070528"/>
    <lineage>
        <taxon>unclassified sequences</taxon>
        <taxon>metagenomes</taxon>
        <taxon>organismal metagenomes</taxon>
    </lineage>
</organism>
<protein>
    <submittedName>
        <fullName evidence="1">Uncharacterized protein</fullName>
    </submittedName>
</protein>
<reference evidence="1" key="1">
    <citation type="journal article" date="2020" name="Nature">
        <title>Giant virus diversity and host interactions through global metagenomics.</title>
        <authorList>
            <person name="Schulz F."/>
            <person name="Roux S."/>
            <person name="Paez-Espino D."/>
            <person name="Jungbluth S."/>
            <person name="Walsh D.A."/>
            <person name="Denef V.J."/>
            <person name="McMahon K.D."/>
            <person name="Konstantinidis K.T."/>
            <person name="Eloe-Fadrosh E.A."/>
            <person name="Kyrpides N.C."/>
            <person name="Woyke T."/>
        </authorList>
    </citation>
    <scope>NUCLEOTIDE SEQUENCE</scope>
    <source>
        <strain evidence="1">GVMAG-M-3300023184-161</strain>
    </source>
</reference>